<evidence type="ECO:0000259" key="3">
    <source>
        <dbReference type="Pfam" id="PF10017"/>
    </source>
</evidence>
<dbReference type="NCBIfam" id="TIGR03438">
    <property type="entry name" value="egtD_ergothio"/>
    <property type="match status" value="1"/>
</dbReference>
<dbReference type="SUPFAM" id="SSF53335">
    <property type="entry name" value="S-adenosyl-L-methionine-dependent methyltransferases"/>
    <property type="match status" value="1"/>
</dbReference>
<evidence type="ECO:0000256" key="2">
    <source>
        <dbReference type="ARBA" id="ARBA00022679"/>
    </source>
</evidence>
<comment type="caution">
    <text evidence="4">The sequence shown here is derived from an EMBL/GenBank/DDBJ whole genome shotgun (WGS) entry which is preliminary data.</text>
</comment>
<dbReference type="RefSeq" id="WP_311733180.1">
    <property type="nucleotide sequence ID" value="NZ_JACHIO010000025.1"/>
</dbReference>
<keyword evidence="1 4" id="KW-0489">Methyltransferase</keyword>
<protein>
    <submittedName>
        <fullName evidence="4">Dimethylhistidine N-methyltransferase</fullName>
    </submittedName>
</protein>
<evidence type="ECO:0000313" key="5">
    <source>
        <dbReference type="Proteomes" id="UP000584867"/>
    </source>
</evidence>
<sequence length="315" mass="34976">MAEAIKGLLGQPKTLAPWLFYDAEGSLLFEQITALPEYYLSRTERKILTDYAPKIVSLAFGRHRVMVVELGAGTAVKTGIFLSELARRQGTVSYHPIDVSATALRAARLNIEASIPGITVSPQITDYTVEALNYARPPDTRVLLMYLGSSIGNFSPPDALDLLLKLRGELLLGDLILIGADRVKDKATLVSAYDDTAGVTAAFNLNVLRRLNREIGTDFRLSNFKHLTVWNPTESRIEMHLESKISQQVRIPASPENPQLEIQFVRGETIHTENSYKFSSAMMGSWLLQAGFTPIKEWSDADYLYSLTLAEIVSK</sequence>
<dbReference type="InterPro" id="IPR051128">
    <property type="entry name" value="EgtD_Methyltrsf_superfamily"/>
</dbReference>
<feature type="domain" description="Histidine-specific methyltransferase SAM-dependent" evidence="3">
    <location>
        <begin position="3"/>
        <end position="311"/>
    </location>
</feature>
<organism evidence="4 5">
    <name type="scientific">Granulicella mallensis</name>
    <dbReference type="NCBI Taxonomy" id="940614"/>
    <lineage>
        <taxon>Bacteria</taxon>
        <taxon>Pseudomonadati</taxon>
        <taxon>Acidobacteriota</taxon>
        <taxon>Terriglobia</taxon>
        <taxon>Terriglobales</taxon>
        <taxon>Acidobacteriaceae</taxon>
        <taxon>Granulicella</taxon>
    </lineage>
</organism>
<proteinExistence type="predicted"/>
<dbReference type="AlphaFoldDB" id="A0A7W8EB25"/>
<name>A0A7W8EB25_9BACT</name>
<dbReference type="Proteomes" id="UP000584867">
    <property type="component" value="Unassembled WGS sequence"/>
</dbReference>
<dbReference type="InterPro" id="IPR035094">
    <property type="entry name" value="EgtD"/>
</dbReference>
<dbReference type="GO" id="GO:0008168">
    <property type="term" value="F:methyltransferase activity"/>
    <property type="evidence" value="ECO:0007669"/>
    <property type="project" value="UniProtKB-KW"/>
</dbReference>
<gene>
    <name evidence="4" type="ORF">HDF15_004634</name>
</gene>
<dbReference type="Pfam" id="PF10017">
    <property type="entry name" value="Methyltransf_33"/>
    <property type="match status" value="1"/>
</dbReference>
<accession>A0A7W8EB25</accession>
<dbReference type="GO" id="GO:0032259">
    <property type="term" value="P:methylation"/>
    <property type="evidence" value="ECO:0007669"/>
    <property type="project" value="UniProtKB-KW"/>
</dbReference>
<dbReference type="InterPro" id="IPR029063">
    <property type="entry name" value="SAM-dependent_MTases_sf"/>
</dbReference>
<evidence type="ECO:0000256" key="1">
    <source>
        <dbReference type="ARBA" id="ARBA00022603"/>
    </source>
</evidence>
<dbReference type="InterPro" id="IPR019257">
    <property type="entry name" value="MeTrfase_dom"/>
</dbReference>
<evidence type="ECO:0000313" key="4">
    <source>
        <dbReference type="EMBL" id="MBB5066258.1"/>
    </source>
</evidence>
<dbReference type="Gene3D" id="3.40.50.150">
    <property type="entry name" value="Vaccinia Virus protein VP39"/>
    <property type="match status" value="1"/>
</dbReference>
<dbReference type="PANTHER" id="PTHR43397:SF1">
    <property type="entry name" value="ERGOTHIONEINE BIOSYNTHESIS PROTEIN 1"/>
    <property type="match status" value="1"/>
</dbReference>
<dbReference type="InterPro" id="IPR017804">
    <property type="entry name" value="MeTrfase_EgtD-like"/>
</dbReference>
<dbReference type="PANTHER" id="PTHR43397">
    <property type="entry name" value="ERGOTHIONEINE BIOSYNTHESIS PROTEIN 1"/>
    <property type="match status" value="1"/>
</dbReference>
<dbReference type="EMBL" id="JACHIO010000025">
    <property type="protein sequence ID" value="MBB5066258.1"/>
    <property type="molecule type" value="Genomic_DNA"/>
</dbReference>
<dbReference type="PIRSF" id="PIRSF018005">
    <property type="entry name" value="UCP018005"/>
    <property type="match status" value="1"/>
</dbReference>
<keyword evidence="2 4" id="KW-0808">Transferase</keyword>
<reference evidence="4 5" key="1">
    <citation type="submission" date="2020-08" db="EMBL/GenBank/DDBJ databases">
        <title>Genomic Encyclopedia of Type Strains, Phase IV (KMG-V): Genome sequencing to study the core and pangenomes of soil and plant-associated prokaryotes.</title>
        <authorList>
            <person name="Whitman W."/>
        </authorList>
    </citation>
    <scope>NUCLEOTIDE SEQUENCE [LARGE SCALE GENOMIC DNA]</scope>
    <source>
        <strain evidence="4 5">X5P3</strain>
    </source>
</reference>